<keyword evidence="9" id="KW-1185">Reference proteome</keyword>
<dbReference type="Proteomes" id="UP000295783">
    <property type="component" value="Unassembled WGS sequence"/>
</dbReference>
<dbReference type="PANTHER" id="PTHR30041">
    <property type="entry name" value="ARSENATE REDUCTASE"/>
    <property type="match status" value="1"/>
</dbReference>
<dbReference type="NCBIfam" id="TIGR00014">
    <property type="entry name" value="arsC"/>
    <property type="match status" value="1"/>
</dbReference>
<comment type="similarity">
    <text evidence="1 6 7">Belongs to the ArsC family.</text>
</comment>
<reference evidence="8 9" key="1">
    <citation type="submission" date="2019-03" db="EMBL/GenBank/DDBJ databases">
        <title>Genomic Encyclopedia of Type Strains, Phase III (KMG-III): the genomes of soil and plant-associated and newly described type strains.</title>
        <authorList>
            <person name="Whitman W."/>
        </authorList>
    </citation>
    <scope>NUCLEOTIDE SEQUENCE [LARGE SCALE GENOMIC DNA]</scope>
    <source>
        <strain evidence="8 9">CGMCC 1.7660</strain>
    </source>
</reference>
<evidence type="ECO:0000256" key="6">
    <source>
        <dbReference type="PROSITE-ProRule" id="PRU01282"/>
    </source>
</evidence>
<dbReference type="InterPro" id="IPR006660">
    <property type="entry name" value="Arsenate_reductase-like"/>
</dbReference>
<evidence type="ECO:0000256" key="4">
    <source>
        <dbReference type="ARBA" id="ARBA00038969"/>
    </source>
</evidence>
<evidence type="ECO:0000313" key="9">
    <source>
        <dbReference type="Proteomes" id="UP000295783"/>
    </source>
</evidence>
<comment type="catalytic activity">
    <reaction evidence="7">
        <text>[glutaredoxin]-dithiol + arsenate + glutathione + H(+) = glutathionyl-S-S-[glutaredoxin] + arsenite + H2O</text>
        <dbReference type="Rhea" id="RHEA:22016"/>
        <dbReference type="Rhea" id="RHEA-COMP:10729"/>
        <dbReference type="Rhea" id="RHEA-COMP:17668"/>
        <dbReference type="ChEBI" id="CHEBI:15377"/>
        <dbReference type="ChEBI" id="CHEBI:15378"/>
        <dbReference type="ChEBI" id="CHEBI:29242"/>
        <dbReference type="ChEBI" id="CHEBI:29950"/>
        <dbReference type="ChEBI" id="CHEBI:48597"/>
        <dbReference type="ChEBI" id="CHEBI:57925"/>
        <dbReference type="ChEBI" id="CHEBI:146199"/>
        <dbReference type="EC" id="1.20.4.1"/>
    </reaction>
</comment>
<evidence type="ECO:0000256" key="5">
    <source>
        <dbReference type="ARBA" id="ARBA00039879"/>
    </source>
</evidence>
<dbReference type="Gene3D" id="3.40.30.10">
    <property type="entry name" value="Glutaredoxin"/>
    <property type="match status" value="1"/>
</dbReference>
<dbReference type="Pfam" id="PF03960">
    <property type="entry name" value="ArsC"/>
    <property type="match status" value="1"/>
</dbReference>
<dbReference type="CDD" id="cd03034">
    <property type="entry name" value="ArsC_ArsC"/>
    <property type="match status" value="1"/>
</dbReference>
<dbReference type="GO" id="GO:0046685">
    <property type="term" value="P:response to arsenic-containing substance"/>
    <property type="evidence" value="ECO:0007669"/>
    <property type="project" value="UniProtKB-KW"/>
</dbReference>
<dbReference type="PROSITE" id="PS51353">
    <property type="entry name" value="ARSC"/>
    <property type="match status" value="1"/>
</dbReference>
<keyword evidence="3 7" id="KW-0560">Oxidoreductase</keyword>
<accession>A0A4R6WT19</accession>
<organism evidence="8 9">
    <name type="scientific">Dongia mobilis</name>
    <dbReference type="NCBI Taxonomy" id="578943"/>
    <lineage>
        <taxon>Bacteria</taxon>
        <taxon>Pseudomonadati</taxon>
        <taxon>Pseudomonadota</taxon>
        <taxon>Alphaproteobacteria</taxon>
        <taxon>Rhodospirillales</taxon>
        <taxon>Dongiaceae</taxon>
        <taxon>Dongia</taxon>
    </lineage>
</organism>
<sequence>MPVIIYHNPKCSTSRKVLGWLEEKGLRPQVVEYLKTPPDSATLQKILKQMKARPHDILRRKGEAYEALGDAEKLGDAALLARMVAEPVLIERPIVVSGKGAVLCRPPERVWDLLG</sequence>
<dbReference type="EC" id="1.20.4.1" evidence="4 7"/>
<proteinExistence type="inferred from homology"/>
<evidence type="ECO:0000256" key="7">
    <source>
        <dbReference type="RuleBase" id="RU362029"/>
    </source>
</evidence>
<protein>
    <recommendedName>
        <fullName evidence="5 7">Arsenate reductase</fullName>
        <ecNumber evidence="4 7">1.20.4.1</ecNumber>
    </recommendedName>
</protein>
<dbReference type="PANTHER" id="PTHR30041:SF5">
    <property type="entry name" value="ARSENATE REDUCTASE-RELATED"/>
    <property type="match status" value="1"/>
</dbReference>
<name>A0A4R6WT19_9PROT</name>
<dbReference type="SUPFAM" id="SSF52833">
    <property type="entry name" value="Thioredoxin-like"/>
    <property type="match status" value="1"/>
</dbReference>
<evidence type="ECO:0000313" key="8">
    <source>
        <dbReference type="EMBL" id="TDQ86406.1"/>
    </source>
</evidence>
<evidence type="ECO:0000256" key="1">
    <source>
        <dbReference type="ARBA" id="ARBA00007198"/>
    </source>
</evidence>
<dbReference type="InterPro" id="IPR036249">
    <property type="entry name" value="Thioredoxin-like_sf"/>
</dbReference>
<dbReference type="InterPro" id="IPR006659">
    <property type="entry name" value="Arsenate_reductase"/>
</dbReference>
<dbReference type="GO" id="GO:0008794">
    <property type="term" value="F:arsenate reductase (glutaredoxin) activity"/>
    <property type="evidence" value="ECO:0007669"/>
    <property type="project" value="UniProtKB-UniRule"/>
</dbReference>
<dbReference type="AlphaFoldDB" id="A0A4R6WT19"/>
<dbReference type="OrthoDB" id="9790554at2"/>
<gene>
    <name evidence="8" type="ORF">A8950_0097</name>
</gene>
<evidence type="ECO:0000256" key="3">
    <source>
        <dbReference type="ARBA" id="ARBA00023002"/>
    </source>
</evidence>
<dbReference type="EMBL" id="SNYW01000001">
    <property type="protein sequence ID" value="TDQ86406.1"/>
    <property type="molecule type" value="Genomic_DNA"/>
</dbReference>
<evidence type="ECO:0000256" key="2">
    <source>
        <dbReference type="ARBA" id="ARBA00022849"/>
    </source>
</evidence>
<comment type="caution">
    <text evidence="8">The sequence shown here is derived from an EMBL/GenBank/DDBJ whole genome shotgun (WGS) entry which is preliminary data.</text>
</comment>
<keyword evidence="2" id="KW-0059">Arsenical resistance</keyword>
<dbReference type="RefSeq" id="WP_133611520.1">
    <property type="nucleotide sequence ID" value="NZ_SNYW01000001.1"/>
</dbReference>